<reference evidence="2" key="1">
    <citation type="submission" date="2022-12" db="EMBL/GenBank/DDBJ databases">
        <title>Draft genome assemblies for two species of Escallonia (Escalloniales).</title>
        <authorList>
            <person name="Chanderbali A."/>
            <person name="Dervinis C."/>
            <person name="Anghel I."/>
            <person name="Soltis D."/>
            <person name="Soltis P."/>
            <person name="Zapata F."/>
        </authorList>
    </citation>
    <scope>NUCLEOTIDE SEQUENCE</scope>
    <source>
        <strain evidence="2">UCBG92.1500</strain>
        <tissue evidence="2">Leaf</tissue>
    </source>
</reference>
<keyword evidence="3" id="KW-1185">Reference proteome</keyword>
<dbReference type="AlphaFoldDB" id="A0AA88U5G3"/>
<dbReference type="EMBL" id="JAVXUO010002824">
    <property type="protein sequence ID" value="KAK2969361.1"/>
    <property type="molecule type" value="Genomic_DNA"/>
</dbReference>
<dbReference type="Proteomes" id="UP001187471">
    <property type="component" value="Unassembled WGS sequence"/>
</dbReference>
<feature type="compositionally biased region" description="Polar residues" evidence="1">
    <location>
        <begin position="54"/>
        <end position="65"/>
    </location>
</feature>
<evidence type="ECO:0000313" key="3">
    <source>
        <dbReference type="Proteomes" id="UP001187471"/>
    </source>
</evidence>
<name>A0AA88U5G3_9ASTE</name>
<comment type="caution">
    <text evidence="2">The sequence shown here is derived from an EMBL/GenBank/DDBJ whole genome shotgun (WGS) entry which is preliminary data.</text>
</comment>
<protein>
    <submittedName>
        <fullName evidence="2">Uncharacterized protein</fullName>
    </submittedName>
</protein>
<organism evidence="2 3">
    <name type="scientific">Escallonia rubra</name>
    <dbReference type="NCBI Taxonomy" id="112253"/>
    <lineage>
        <taxon>Eukaryota</taxon>
        <taxon>Viridiplantae</taxon>
        <taxon>Streptophyta</taxon>
        <taxon>Embryophyta</taxon>
        <taxon>Tracheophyta</taxon>
        <taxon>Spermatophyta</taxon>
        <taxon>Magnoliopsida</taxon>
        <taxon>eudicotyledons</taxon>
        <taxon>Gunneridae</taxon>
        <taxon>Pentapetalae</taxon>
        <taxon>asterids</taxon>
        <taxon>campanulids</taxon>
        <taxon>Escalloniales</taxon>
        <taxon>Escalloniaceae</taxon>
        <taxon>Escallonia</taxon>
    </lineage>
</organism>
<sequence>MGDARRPPAVSISSVETADKVELYRALEASLGSPLRSDPYVPNPLPESRRPSRANGNGATSPTNQIIKRQQEVRSGIHFVVTRYE</sequence>
<evidence type="ECO:0000256" key="1">
    <source>
        <dbReference type="SAM" id="MobiDB-lite"/>
    </source>
</evidence>
<feature type="region of interest" description="Disordered" evidence="1">
    <location>
        <begin position="33"/>
        <end position="65"/>
    </location>
</feature>
<proteinExistence type="predicted"/>
<evidence type="ECO:0000313" key="2">
    <source>
        <dbReference type="EMBL" id="KAK2969361.1"/>
    </source>
</evidence>
<accession>A0AA88U5G3</accession>
<gene>
    <name evidence="2" type="ORF">RJ640_028850</name>
</gene>